<organism evidence="1 2">
    <name type="scientific">Anopheles dirus</name>
    <dbReference type="NCBI Taxonomy" id="7168"/>
    <lineage>
        <taxon>Eukaryota</taxon>
        <taxon>Metazoa</taxon>
        <taxon>Ecdysozoa</taxon>
        <taxon>Arthropoda</taxon>
        <taxon>Hexapoda</taxon>
        <taxon>Insecta</taxon>
        <taxon>Pterygota</taxon>
        <taxon>Neoptera</taxon>
        <taxon>Endopterygota</taxon>
        <taxon>Diptera</taxon>
        <taxon>Nematocera</taxon>
        <taxon>Culicoidea</taxon>
        <taxon>Culicidae</taxon>
        <taxon>Anophelinae</taxon>
        <taxon>Anopheles</taxon>
    </lineage>
</organism>
<dbReference type="Proteomes" id="UP000075884">
    <property type="component" value="Unassembled WGS sequence"/>
</dbReference>
<dbReference type="EnsemblMetazoa" id="ADIR014784-RA">
    <property type="protein sequence ID" value="ADIR014784-PA"/>
    <property type="gene ID" value="ADIR014784"/>
</dbReference>
<keyword evidence="2" id="KW-1185">Reference proteome</keyword>
<evidence type="ECO:0000313" key="2">
    <source>
        <dbReference type="Proteomes" id="UP000075884"/>
    </source>
</evidence>
<protein>
    <submittedName>
        <fullName evidence="1">Uncharacterized protein</fullName>
    </submittedName>
</protein>
<name>A0A182NY79_9DIPT</name>
<accession>A0A182NY79</accession>
<dbReference type="VEuPathDB" id="VectorBase:ADIR014784"/>
<sequence>SNRQVRFVPRARDSPLGPCQAEVTVGTLSVDRSNHFTGSRTVQRQEILTRARVCVSVFVSVCDGNNSSKNTHPSVTRLKWCIIIII</sequence>
<dbReference type="AlphaFoldDB" id="A0A182NY79"/>
<evidence type="ECO:0000313" key="1">
    <source>
        <dbReference type="EnsemblMetazoa" id="ADIR014784-PA"/>
    </source>
</evidence>
<proteinExistence type="predicted"/>
<reference evidence="2" key="1">
    <citation type="submission" date="2013-03" db="EMBL/GenBank/DDBJ databases">
        <title>The Genome Sequence of Anopheles dirus WRAIR2.</title>
        <authorList>
            <consortium name="The Broad Institute Genomics Platform"/>
            <person name="Neafsey D.E."/>
            <person name="Walton C."/>
            <person name="Walker B."/>
            <person name="Young S.K."/>
            <person name="Zeng Q."/>
            <person name="Gargeya S."/>
            <person name="Fitzgerald M."/>
            <person name="Haas B."/>
            <person name="Abouelleil A."/>
            <person name="Allen A.W."/>
            <person name="Alvarado L."/>
            <person name="Arachchi H.M."/>
            <person name="Berlin A.M."/>
            <person name="Chapman S.B."/>
            <person name="Gainer-Dewar J."/>
            <person name="Goldberg J."/>
            <person name="Griggs A."/>
            <person name="Gujja S."/>
            <person name="Hansen M."/>
            <person name="Howarth C."/>
            <person name="Imamovic A."/>
            <person name="Ireland A."/>
            <person name="Larimer J."/>
            <person name="McCowan C."/>
            <person name="Murphy C."/>
            <person name="Pearson M."/>
            <person name="Poon T.W."/>
            <person name="Priest M."/>
            <person name="Roberts A."/>
            <person name="Saif S."/>
            <person name="Shea T."/>
            <person name="Sisk P."/>
            <person name="Sykes S."/>
            <person name="Wortman J."/>
            <person name="Nusbaum C."/>
            <person name="Birren B."/>
        </authorList>
    </citation>
    <scope>NUCLEOTIDE SEQUENCE [LARGE SCALE GENOMIC DNA]</scope>
    <source>
        <strain evidence="2">WRAIR2</strain>
    </source>
</reference>
<reference evidence="1" key="2">
    <citation type="submission" date="2020-05" db="UniProtKB">
        <authorList>
            <consortium name="EnsemblMetazoa"/>
        </authorList>
    </citation>
    <scope>IDENTIFICATION</scope>
    <source>
        <strain evidence="1">WRAIR2</strain>
    </source>
</reference>